<reference evidence="2 3" key="1">
    <citation type="submission" date="2018-04" db="EMBL/GenBank/DDBJ databases">
        <title>Genomic Encyclopedia of Archaeal and Bacterial Type Strains, Phase II (KMG-II): from individual species to whole genera.</title>
        <authorList>
            <person name="Goeker M."/>
        </authorList>
    </citation>
    <scope>NUCLEOTIDE SEQUENCE [LARGE SCALE GENOMIC DNA]</scope>
    <source>
        <strain evidence="2 3">DSM 23382</strain>
    </source>
</reference>
<proteinExistence type="predicted"/>
<accession>A0A2T5VF65</accession>
<sequence length="294" mass="30678">MTDSVFPLDPFALMSETQKRFGLREDDARRATEALIPAFWAGLRRNAAAPDGLQALMGAFTPPIFQPGGGASANPWATAGGWSGGGLPGGGFPGGDWMNAAAGSGPVGAFMAQIFPNKAIRKAVLDQVAATTGIRQDALDALMPVAATLMMGQLARNFAVGPARDLLDAFMAGFARGRPQPAPSPADMMAPFAEAMSAFFTGFARASQRNQPQSARTPEPEDEEGPVEEENAAQPEGDASPPGAGGEKGPSAQAGTPPQYFFEDFLTAGRSVQESQIRAFEQLFETFVPGDQPG</sequence>
<gene>
    <name evidence="2" type="ORF">C8N35_101431</name>
</gene>
<organism evidence="2 3">
    <name type="scientific">Breoghania corrubedonensis</name>
    <dbReference type="NCBI Taxonomy" id="665038"/>
    <lineage>
        <taxon>Bacteria</taxon>
        <taxon>Pseudomonadati</taxon>
        <taxon>Pseudomonadota</taxon>
        <taxon>Alphaproteobacteria</taxon>
        <taxon>Hyphomicrobiales</taxon>
        <taxon>Stappiaceae</taxon>
        <taxon>Breoghania</taxon>
    </lineage>
</organism>
<feature type="compositionally biased region" description="Polar residues" evidence="1">
    <location>
        <begin position="207"/>
        <end position="216"/>
    </location>
</feature>
<evidence type="ECO:0000256" key="1">
    <source>
        <dbReference type="SAM" id="MobiDB-lite"/>
    </source>
</evidence>
<feature type="region of interest" description="Disordered" evidence="1">
    <location>
        <begin position="205"/>
        <end position="267"/>
    </location>
</feature>
<keyword evidence="3" id="KW-1185">Reference proteome</keyword>
<dbReference type="RefSeq" id="WP_170121995.1">
    <property type="nucleotide sequence ID" value="NZ_QAYG01000001.1"/>
</dbReference>
<protein>
    <submittedName>
        <fullName evidence="2">Uncharacterized protein DUF937</fullName>
    </submittedName>
</protein>
<dbReference type="Pfam" id="PF06078">
    <property type="entry name" value="DUF937"/>
    <property type="match status" value="1"/>
</dbReference>
<comment type="caution">
    <text evidence="2">The sequence shown here is derived from an EMBL/GenBank/DDBJ whole genome shotgun (WGS) entry which is preliminary data.</text>
</comment>
<feature type="compositionally biased region" description="Acidic residues" evidence="1">
    <location>
        <begin position="220"/>
        <end position="231"/>
    </location>
</feature>
<dbReference type="EMBL" id="QAYG01000001">
    <property type="protein sequence ID" value="PTW62389.1"/>
    <property type="molecule type" value="Genomic_DNA"/>
</dbReference>
<dbReference type="InterPro" id="IPR009282">
    <property type="entry name" value="DUF937"/>
</dbReference>
<dbReference type="AlphaFoldDB" id="A0A2T5VF65"/>
<name>A0A2T5VF65_9HYPH</name>
<evidence type="ECO:0000313" key="2">
    <source>
        <dbReference type="EMBL" id="PTW62389.1"/>
    </source>
</evidence>
<evidence type="ECO:0000313" key="3">
    <source>
        <dbReference type="Proteomes" id="UP000244081"/>
    </source>
</evidence>
<dbReference type="Proteomes" id="UP000244081">
    <property type="component" value="Unassembled WGS sequence"/>
</dbReference>